<reference evidence="7" key="1">
    <citation type="submission" date="2014-09" db="EMBL/GenBank/DDBJ databases">
        <authorList>
            <person name="Magalhaes I.L.F."/>
            <person name="Oliveira U."/>
            <person name="Santos F.R."/>
            <person name="Vidigal T.H.D.A."/>
            <person name="Brescovit A.D."/>
            <person name="Santos A.J."/>
        </authorList>
    </citation>
    <scope>NUCLEOTIDE SEQUENCE</scope>
</reference>
<dbReference type="InterPro" id="IPR056536">
    <property type="entry name" value="TPR_NUP160_C"/>
</dbReference>
<comment type="subcellular location">
    <subcellularLocation>
        <location evidence="1">Nucleus</location>
    </subcellularLocation>
</comment>
<dbReference type="EMBL" id="GBRD01002188">
    <property type="protein sequence ID" value="JAG63633.1"/>
    <property type="molecule type" value="Transcribed_RNA"/>
</dbReference>
<dbReference type="InterPro" id="IPR056535">
    <property type="entry name" value="TPR_NUP160_M"/>
</dbReference>
<dbReference type="InterPro" id="IPR059141">
    <property type="entry name" value="Beta-prop_Nup120_160"/>
</dbReference>
<evidence type="ECO:0000259" key="4">
    <source>
        <dbReference type="Pfam" id="PF11715"/>
    </source>
</evidence>
<evidence type="ECO:0000256" key="3">
    <source>
        <dbReference type="ARBA" id="ARBA00023242"/>
    </source>
</evidence>
<evidence type="ECO:0000313" key="7">
    <source>
        <dbReference type="EMBL" id="JAG63633.1"/>
    </source>
</evidence>
<dbReference type="GO" id="GO:0005643">
    <property type="term" value="C:nuclear pore"/>
    <property type="evidence" value="ECO:0007669"/>
    <property type="project" value="TreeGrafter"/>
</dbReference>
<evidence type="ECO:0000256" key="1">
    <source>
        <dbReference type="ARBA" id="ARBA00004123"/>
    </source>
</evidence>
<feature type="domain" description="NUP160 C-terminal TPR" evidence="5">
    <location>
        <begin position="969"/>
        <end position="1185"/>
    </location>
</feature>
<evidence type="ECO:0000256" key="2">
    <source>
        <dbReference type="ARBA" id="ARBA00022448"/>
    </source>
</evidence>
<evidence type="ECO:0000259" key="5">
    <source>
        <dbReference type="Pfam" id="PF23347"/>
    </source>
</evidence>
<protein>
    <recommendedName>
        <fullName evidence="8">Nuclear pore complex protein Nup160</fullName>
    </recommendedName>
</protein>
<dbReference type="InterPro" id="IPR021717">
    <property type="entry name" value="Nucleoporin_Nup160"/>
</dbReference>
<keyword evidence="3" id="KW-0539">Nucleus</keyword>
<organism evidence="7">
    <name type="scientific">Lygus hesperus</name>
    <name type="common">Western plant bug</name>
    <dbReference type="NCBI Taxonomy" id="30085"/>
    <lineage>
        <taxon>Eukaryota</taxon>
        <taxon>Metazoa</taxon>
        <taxon>Ecdysozoa</taxon>
        <taxon>Arthropoda</taxon>
        <taxon>Hexapoda</taxon>
        <taxon>Insecta</taxon>
        <taxon>Pterygota</taxon>
        <taxon>Neoptera</taxon>
        <taxon>Paraneoptera</taxon>
        <taxon>Hemiptera</taxon>
        <taxon>Heteroptera</taxon>
        <taxon>Panheteroptera</taxon>
        <taxon>Cimicomorpha</taxon>
        <taxon>Miridae</taxon>
        <taxon>Mirini</taxon>
        <taxon>Lygus</taxon>
    </lineage>
</organism>
<dbReference type="GO" id="GO:0017056">
    <property type="term" value="F:structural constituent of nuclear pore"/>
    <property type="evidence" value="ECO:0007669"/>
    <property type="project" value="TreeGrafter"/>
</dbReference>
<proteinExistence type="predicted"/>
<evidence type="ECO:0000259" key="6">
    <source>
        <dbReference type="Pfam" id="PF23354"/>
    </source>
</evidence>
<dbReference type="Pfam" id="PF23347">
    <property type="entry name" value="TPR_Nup160_C"/>
    <property type="match status" value="1"/>
</dbReference>
<dbReference type="AlphaFoldDB" id="A0A0K8TDI9"/>
<dbReference type="PANTHER" id="PTHR21286">
    <property type="entry name" value="NUCLEAR PORE COMPLEX PROTEIN NUP160"/>
    <property type="match status" value="1"/>
</dbReference>
<dbReference type="Pfam" id="PF23354">
    <property type="entry name" value="TPR_NUP160_120_M"/>
    <property type="match status" value="1"/>
</dbReference>
<dbReference type="PANTHER" id="PTHR21286:SF0">
    <property type="entry name" value="NUCLEAR PORE COMPLEX PROTEIN NUP160"/>
    <property type="match status" value="1"/>
</dbReference>
<accession>A0A0K8TDI9</accession>
<keyword evidence="2" id="KW-0813">Transport</keyword>
<feature type="domain" description="Nucleoporin Nup120/160 beta-propeller" evidence="4">
    <location>
        <begin position="59"/>
        <end position="510"/>
    </location>
</feature>
<feature type="domain" description="NUP160 middle TPR" evidence="6">
    <location>
        <begin position="772"/>
        <end position="942"/>
    </location>
</feature>
<name>A0A0K8TDI9_LYGHE</name>
<dbReference type="Pfam" id="PF11715">
    <property type="entry name" value="Beta-prop_Nup120_160"/>
    <property type="match status" value="1"/>
</dbReference>
<sequence>MALTDINYSVQYKEVFLRTPPNDDWNEITLNTGGVPSTLQDVKAQQWSGGFVYKQIQNRFIYWRSIHNVFEMVEESLDLRLVGNQLRYKFTDSPVLNGISITELPHQIVVLVPTVSSLHRFTFPHPNNMNFSCTSAYSIFHGASVSDAMEPSSYYVLSSTSCSIAHAASCIAANEDAIFALALTNASVQLVRKDPEGSVSTSLLTHESIMPRFLAGFTDTLMRKEYNDNVSASMVFHTIQKHLYLFSLSCHGVLNVWCCHTGASLSSINLAKKSGVSLSASNKHMMMKGFSGQNFAIYCYLHGTCLTAVSPKFSNGSFEFEILSNSRTPQNLDMIHMAMGEYDDVWCCWLATGDEAALITRISWAEPDSWLTVALSRPPTTVKPAKFVSQDPASLFLDTIFTSGFFTVEDIRKSLNSYEAISTVKQKSDARSFICGMVESEIFSEIGEQSVDDHVFLRVAERCWSRIYSCCSQHIITGSLTLSLAWLGNGNLVLIQDSGFSLATRCDFMELFWLRGASSWTYPHVVYGRLLEIVRDIDLGAAPDRVLLGLHLGQPLQSHLDDAAKLVPPSALITEKCSLVSQEDLGRCFAELIKELSFPEDCILEGQDWKAFCGQSGLTAITQLFREFVTNRLNICVHLLVVMTLTGPDYHLTYKNALLDLCTSYYVLYWMCVTNVNIDTPVVQSFIVAQQSQVMQNTLEDSVMALVNALWPRENNDALVNHLFSIRQYLLIQDLSGIIQHHSWGMMLAESYLATGEYSKAYNVCMNEEGSPISHYLRVIRLFEVHSRPDFAITVAKKALDVCTNISPTDMETLQCILFLHQLELKKYSEAYEIIESCGSWQRKIDSLHKFLSTLISDGKLEELVSFSFTGLVDQLDSFLSTRARSLPFAQAVNSYNILYSYHIKHLNYKKAASVMFEKGMRSDNCEMQWRCFGACLNALSLVETEQAWILRPRPISSPNEDSIEVLDINEVRKEFELSGARYNLGNCPPDATKEEVVALCISQRQYRVAMRLTNMCGLPGSHVIESLAAACATLNDNEDWQWLRNNEIDDMIVTKDNARDMAWMVLRRFIEKYEKGKATELHRATAHKLLGLEMFLPAWLTASYCKMNATELLKLYLHHGYLEECSELAIDYLQAGMGIGKEAFSIDLPLLPNSPPLWIPVNTIDRVIKELEYYKLDGKLKKVFGDYLSMAMRVSNDKRTLVVARI</sequence>
<evidence type="ECO:0008006" key="8">
    <source>
        <dbReference type="Google" id="ProtNLM"/>
    </source>
</evidence>